<evidence type="ECO:0000256" key="4">
    <source>
        <dbReference type="HAMAP-Rule" id="MF_00171"/>
    </source>
</evidence>
<sequence>MTIEYDGTDYAGWQKQPEGVSTVQGVLEEALGRIVQEHVLLTAAGRTDRGVHARGQVANFRVSSALKLHRLSYAVNSLLPPAVRVMEMEEVPDNFHARYSALVREYRYFLLEKPSAINRRYAGCISKPLNLEQLNLCAGELVGKHDFSVYSRDNGAADNTFCTVYSAAWERQGDMVVFRISASRFLRTMVRFLVSAQLEASPGELEEALRTGKRVKKLVPADPAGLFLWRVVY</sequence>
<dbReference type="InterPro" id="IPR020094">
    <property type="entry name" value="TruA/RsuA/RluB/E/F_N"/>
</dbReference>
<comment type="subunit">
    <text evidence="4">Homodimer.</text>
</comment>
<dbReference type="GO" id="GO:0031119">
    <property type="term" value="P:tRNA pseudouridine synthesis"/>
    <property type="evidence" value="ECO:0007669"/>
    <property type="project" value="UniProtKB-UniRule"/>
</dbReference>
<feature type="domain" description="Pseudouridine synthase I TruA alpha/beta" evidence="8">
    <location>
        <begin position="139"/>
        <end position="233"/>
    </location>
</feature>
<evidence type="ECO:0000256" key="2">
    <source>
        <dbReference type="ARBA" id="ARBA00022694"/>
    </source>
</evidence>
<feature type="active site" description="Nucleophile" evidence="4 5">
    <location>
        <position position="48"/>
    </location>
</feature>
<evidence type="ECO:0000313" key="9">
    <source>
        <dbReference type="EMBL" id="PWW83418.1"/>
    </source>
</evidence>
<dbReference type="InterPro" id="IPR020097">
    <property type="entry name" value="PsdUridine_synth_TruA_a/b_dom"/>
</dbReference>
<keyword evidence="3 4" id="KW-0413">Isomerase</keyword>
<dbReference type="FunFam" id="3.30.70.580:FF:000001">
    <property type="entry name" value="tRNA pseudouridine synthase A"/>
    <property type="match status" value="1"/>
</dbReference>
<dbReference type="Pfam" id="PF01416">
    <property type="entry name" value="PseudoU_synth_1"/>
    <property type="match status" value="2"/>
</dbReference>
<dbReference type="GO" id="GO:0003723">
    <property type="term" value="F:RNA binding"/>
    <property type="evidence" value="ECO:0007669"/>
    <property type="project" value="InterPro"/>
</dbReference>
<keyword evidence="10" id="KW-1185">Reference proteome</keyword>
<comment type="function">
    <text evidence="4">Formation of pseudouridine at positions 38, 39 and 40 in the anticodon stem and loop of transfer RNAs.</text>
</comment>
<dbReference type="OrthoDB" id="9811823at2"/>
<dbReference type="NCBIfam" id="TIGR00071">
    <property type="entry name" value="hisT_truA"/>
    <property type="match status" value="1"/>
</dbReference>
<evidence type="ECO:0000256" key="6">
    <source>
        <dbReference type="PIRSR" id="PIRSR001430-2"/>
    </source>
</evidence>
<dbReference type="HAMAP" id="MF_00171">
    <property type="entry name" value="TruA"/>
    <property type="match status" value="1"/>
</dbReference>
<dbReference type="SUPFAM" id="SSF55120">
    <property type="entry name" value="Pseudouridine synthase"/>
    <property type="match status" value="1"/>
</dbReference>
<feature type="binding site" evidence="4 6">
    <location>
        <position position="106"/>
    </location>
    <ligand>
        <name>substrate</name>
    </ligand>
</feature>
<dbReference type="Proteomes" id="UP000246278">
    <property type="component" value="Unassembled WGS sequence"/>
</dbReference>
<comment type="caution">
    <text evidence="4">Lacks conserved residue(s) required for the propagation of feature annotation.</text>
</comment>
<evidence type="ECO:0000256" key="7">
    <source>
        <dbReference type="RuleBase" id="RU003792"/>
    </source>
</evidence>
<dbReference type="EC" id="5.4.99.12" evidence="4"/>
<dbReference type="CDD" id="cd02570">
    <property type="entry name" value="PseudoU_synth_EcTruA"/>
    <property type="match status" value="1"/>
</dbReference>
<evidence type="ECO:0000259" key="8">
    <source>
        <dbReference type="Pfam" id="PF01416"/>
    </source>
</evidence>
<dbReference type="PIRSF" id="PIRSF001430">
    <property type="entry name" value="tRNA_psdUrid_synth"/>
    <property type="match status" value="1"/>
</dbReference>
<dbReference type="PANTHER" id="PTHR11142">
    <property type="entry name" value="PSEUDOURIDYLATE SYNTHASE"/>
    <property type="match status" value="1"/>
</dbReference>
<accession>A0A317TA52</accession>
<dbReference type="GO" id="GO:0160147">
    <property type="term" value="F:tRNA pseudouridine(38-40) synthase activity"/>
    <property type="evidence" value="ECO:0007669"/>
    <property type="project" value="UniProtKB-EC"/>
</dbReference>
<dbReference type="Gene3D" id="3.30.70.660">
    <property type="entry name" value="Pseudouridine synthase I, catalytic domain, C-terminal subdomain"/>
    <property type="match status" value="1"/>
</dbReference>
<reference evidence="10" key="1">
    <citation type="submission" date="2017-10" db="EMBL/GenBank/DDBJ databases">
        <authorList>
            <person name="Gaisin V.A."/>
            <person name="Rysina M.S."/>
            <person name="Grouzdev D.S."/>
        </authorList>
    </citation>
    <scope>NUCLEOTIDE SEQUENCE [LARGE SCALE GENOMIC DNA]</scope>
    <source>
        <strain evidence="10">V1</strain>
    </source>
</reference>
<dbReference type="InterPro" id="IPR020103">
    <property type="entry name" value="PsdUridine_synth_cat_dom_sf"/>
</dbReference>
<dbReference type="InterPro" id="IPR001406">
    <property type="entry name" value="PsdUridine_synth_TruA"/>
</dbReference>
<comment type="caution">
    <text evidence="9">The sequence shown here is derived from an EMBL/GenBank/DDBJ whole genome shotgun (WGS) entry which is preliminary data.</text>
</comment>
<gene>
    <name evidence="4 9" type="primary">truA</name>
    <name evidence="9" type="ORF">CR164_01950</name>
</gene>
<dbReference type="Gene3D" id="3.30.70.580">
    <property type="entry name" value="Pseudouridine synthase I, catalytic domain, N-terminal subdomain"/>
    <property type="match status" value="1"/>
</dbReference>
<protein>
    <recommendedName>
        <fullName evidence="4">tRNA pseudouridine synthase A</fullName>
        <ecNumber evidence="4">5.4.99.12</ecNumber>
    </recommendedName>
    <alternativeName>
        <fullName evidence="4">tRNA pseudouridine(38-40) synthase</fullName>
    </alternativeName>
    <alternativeName>
        <fullName evidence="4">tRNA pseudouridylate synthase I</fullName>
    </alternativeName>
    <alternativeName>
        <fullName evidence="4">tRNA-uridine isomerase I</fullName>
    </alternativeName>
</protein>
<evidence type="ECO:0000313" key="10">
    <source>
        <dbReference type="Proteomes" id="UP000246278"/>
    </source>
</evidence>
<feature type="domain" description="Pseudouridine synthase I TruA alpha/beta" evidence="8">
    <location>
        <begin position="3"/>
        <end position="100"/>
    </location>
</feature>
<keyword evidence="2 4" id="KW-0819">tRNA processing</keyword>
<proteinExistence type="inferred from homology"/>
<dbReference type="AlphaFoldDB" id="A0A317TA52"/>
<name>A0A317TA52_9CHLB</name>
<evidence type="ECO:0000256" key="5">
    <source>
        <dbReference type="PIRSR" id="PIRSR001430-1"/>
    </source>
</evidence>
<dbReference type="EMBL" id="PDNZ01000001">
    <property type="protein sequence ID" value="PWW83418.1"/>
    <property type="molecule type" value="Genomic_DNA"/>
</dbReference>
<evidence type="ECO:0000256" key="3">
    <source>
        <dbReference type="ARBA" id="ARBA00023235"/>
    </source>
</evidence>
<organism evidence="9 10">
    <name type="scientific">Prosthecochloris marina</name>
    <dbReference type="NCBI Taxonomy" id="2017681"/>
    <lineage>
        <taxon>Bacteria</taxon>
        <taxon>Pseudomonadati</taxon>
        <taxon>Chlorobiota</taxon>
        <taxon>Chlorobiia</taxon>
        <taxon>Chlorobiales</taxon>
        <taxon>Chlorobiaceae</taxon>
        <taxon>Prosthecochloris</taxon>
    </lineage>
</organism>
<comment type="similarity">
    <text evidence="1 4 7">Belongs to the tRNA pseudouridine synthase TruA family.</text>
</comment>
<dbReference type="InterPro" id="IPR020095">
    <property type="entry name" value="PsdUridine_synth_TruA_C"/>
</dbReference>
<evidence type="ECO:0000256" key="1">
    <source>
        <dbReference type="ARBA" id="ARBA00009375"/>
    </source>
</evidence>
<dbReference type="RefSeq" id="WP_110022303.1">
    <property type="nucleotide sequence ID" value="NZ_PDNZ01000001.1"/>
</dbReference>
<dbReference type="PANTHER" id="PTHR11142:SF0">
    <property type="entry name" value="TRNA PSEUDOURIDINE SYNTHASE-LIKE 1"/>
    <property type="match status" value="1"/>
</dbReference>
<comment type="catalytic activity">
    <reaction evidence="4 7">
        <text>uridine(38/39/40) in tRNA = pseudouridine(38/39/40) in tRNA</text>
        <dbReference type="Rhea" id="RHEA:22376"/>
        <dbReference type="Rhea" id="RHEA-COMP:10085"/>
        <dbReference type="Rhea" id="RHEA-COMP:10087"/>
        <dbReference type="ChEBI" id="CHEBI:65314"/>
        <dbReference type="ChEBI" id="CHEBI:65315"/>
        <dbReference type="EC" id="5.4.99.12"/>
    </reaction>
</comment>